<evidence type="ECO:0000256" key="4">
    <source>
        <dbReference type="ARBA" id="ARBA00022801"/>
    </source>
</evidence>
<dbReference type="OrthoDB" id="9807874at2"/>
<organism evidence="9 10">
    <name type="scientific">Nocardioides scoriae</name>
    <dbReference type="NCBI Taxonomy" id="642780"/>
    <lineage>
        <taxon>Bacteria</taxon>
        <taxon>Bacillati</taxon>
        <taxon>Actinomycetota</taxon>
        <taxon>Actinomycetes</taxon>
        <taxon>Propionibacteriales</taxon>
        <taxon>Nocardioidaceae</taxon>
        <taxon>Nocardioides</taxon>
    </lineage>
</organism>
<dbReference type="PANTHER" id="PTHR43731">
    <property type="entry name" value="RHOMBOID PROTEASE"/>
    <property type="match status" value="1"/>
</dbReference>
<dbReference type="PANTHER" id="PTHR43731:SF14">
    <property type="entry name" value="PRESENILIN-ASSOCIATED RHOMBOID-LIKE PROTEIN, MITOCHONDRIAL"/>
    <property type="match status" value="1"/>
</dbReference>
<evidence type="ECO:0000256" key="7">
    <source>
        <dbReference type="SAM" id="Phobius"/>
    </source>
</evidence>
<evidence type="ECO:0000256" key="3">
    <source>
        <dbReference type="ARBA" id="ARBA00022692"/>
    </source>
</evidence>
<dbReference type="GO" id="GO:0016020">
    <property type="term" value="C:membrane"/>
    <property type="evidence" value="ECO:0007669"/>
    <property type="project" value="UniProtKB-SubCell"/>
</dbReference>
<feature type="transmembrane region" description="Helical" evidence="7">
    <location>
        <begin position="73"/>
        <end position="93"/>
    </location>
</feature>
<keyword evidence="4" id="KW-0378">Hydrolase</keyword>
<dbReference type="InterPro" id="IPR050925">
    <property type="entry name" value="Rhomboid_protease_S54"/>
</dbReference>
<dbReference type="InterPro" id="IPR035952">
    <property type="entry name" value="Rhomboid-like_sf"/>
</dbReference>
<protein>
    <submittedName>
        <fullName evidence="9">Membrane associated serine protease, rhomboid family</fullName>
    </submittedName>
</protein>
<feature type="transmembrane region" description="Helical" evidence="7">
    <location>
        <begin position="245"/>
        <end position="261"/>
    </location>
</feature>
<evidence type="ECO:0000256" key="5">
    <source>
        <dbReference type="ARBA" id="ARBA00022989"/>
    </source>
</evidence>
<dbReference type="STRING" id="642780.SAMN04488570_2888"/>
<feature type="transmembrane region" description="Helical" evidence="7">
    <location>
        <begin position="169"/>
        <end position="189"/>
    </location>
</feature>
<dbReference type="AlphaFoldDB" id="A0A1H1VNT4"/>
<feature type="transmembrane region" description="Helical" evidence="7">
    <location>
        <begin position="268"/>
        <end position="291"/>
    </location>
</feature>
<dbReference type="Proteomes" id="UP000198859">
    <property type="component" value="Chromosome I"/>
</dbReference>
<name>A0A1H1VNT4_9ACTN</name>
<dbReference type="EMBL" id="LT629757">
    <property type="protein sequence ID" value="SDS86355.1"/>
    <property type="molecule type" value="Genomic_DNA"/>
</dbReference>
<evidence type="ECO:0000259" key="8">
    <source>
        <dbReference type="Pfam" id="PF01694"/>
    </source>
</evidence>
<keyword evidence="6 7" id="KW-0472">Membrane</keyword>
<feature type="transmembrane region" description="Helical" evidence="7">
    <location>
        <begin position="137"/>
        <end position="157"/>
    </location>
</feature>
<evidence type="ECO:0000256" key="1">
    <source>
        <dbReference type="ARBA" id="ARBA00004141"/>
    </source>
</evidence>
<dbReference type="Pfam" id="PF01694">
    <property type="entry name" value="Rhomboid"/>
    <property type="match status" value="1"/>
</dbReference>
<keyword evidence="3 7" id="KW-0812">Transmembrane</keyword>
<dbReference type="RefSeq" id="WP_157682891.1">
    <property type="nucleotide sequence ID" value="NZ_LT629757.1"/>
</dbReference>
<feature type="transmembrane region" description="Helical" evidence="7">
    <location>
        <begin position="195"/>
        <end position="215"/>
    </location>
</feature>
<keyword evidence="9" id="KW-0645">Protease</keyword>
<comment type="subcellular location">
    <subcellularLocation>
        <location evidence="1">Membrane</location>
        <topology evidence="1">Multi-pass membrane protein</topology>
    </subcellularLocation>
</comment>
<dbReference type="GO" id="GO:0006508">
    <property type="term" value="P:proteolysis"/>
    <property type="evidence" value="ECO:0007669"/>
    <property type="project" value="UniProtKB-KW"/>
</dbReference>
<dbReference type="InterPro" id="IPR022764">
    <property type="entry name" value="Peptidase_S54_rhomboid_dom"/>
</dbReference>
<evidence type="ECO:0000256" key="2">
    <source>
        <dbReference type="ARBA" id="ARBA00009045"/>
    </source>
</evidence>
<dbReference type="GO" id="GO:0004252">
    <property type="term" value="F:serine-type endopeptidase activity"/>
    <property type="evidence" value="ECO:0007669"/>
    <property type="project" value="InterPro"/>
</dbReference>
<evidence type="ECO:0000313" key="9">
    <source>
        <dbReference type="EMBL" id="SDS86355.1"/>
    </source>
</evidence>
<keyword evidence="5 7" id="KW-1133">Transmembrane helix</keyword>
<gene>
    <name evidence="9" type="ORF">SAMN04488570_2888</name>
</gene>
<feature type="domain" description="Peptidase S54 rhomboid" evidence="8">
    <location>
        <begin position="128"/>
        <end position="259"/>
    </location>
</feature>
<proteinExistence type="inferred from homology"/>
<feature type="transmembrane region" description="Helical" evidence="7">
    <location>
        <begin position="222"/>
        <end position="239"/>
    </location>
</feature>
<keyword evidence="10" id="KW-1185">Reference proteome</keyword>
<reference evidence="10" key="1">
    <citation type="submission" date="2016-10" db="EMBL/GenBank/DDBJ databases">
        <authorList>
            <person name="Varghese N."/>
            <person name="Submissions S."/>
        </authorList>
    </citation>
    <scope>NUCLEOTIDE SEQUENCE [LARGE SCALE GENOMIC DNA]</scope>
    <source>
        <strain evidence="10">DSM 22127</strain>
    </source>
</reference>
<evidence type="ECO:0000313" key="10">
    <source>
        <dbReference type="Proteomes" id="UP000198859"/>
    </source>
</evidence>
<dbReference type="SUPFAM" id="SSF144091">
    <property type="entry name" value="Rhomboid-like"/>
    <property type="match status" value="1"/>
</dbReference>
<comment type="similarity">
    <text evidence="2">Belongs to the peptidase S54 family.</text>
</comment>
<accession>A0A1H1VNT4</accession>
<dbReference type="Gene3D" id="1.20.1540.10">
    <property type="entry name" value="Rhomboid-like"/>
    <property type="match status" value="1"/>
</dbReference>
<evidence type="ECO:0000256" key="6">
    <source>
        <dbReference type="ARBA" id="ARBA00023136"/>
    </source>
</evidence>
<sequence length="294" mass="30853">MTSGVPEAPPTCFRHQGRETYIRCQRCDRPICPDCMRSASVGFQCPECVAEGARTTRQLVTPYGGQRSGDPRLTSFVLIGINALVWLAIAATGGGSSRLLDVLALLPRSATRMGTDGSLTLIRGVSDGAYWQLLTSAFTHVSLLHIGFNMLALYFLGPTLENVLGRVRFLALYLVSALAGSAAVMLFSSPNGQTLGASGAIFGLMGALAVIALKVQGQAQQVFVWIGLNLVITFTLPGISWQGHLGGLVGGAVIGAAMVYAPRSHRSLVQWSVTGLVLAAALVLIVARSLALGG</sequence>